<protein>
    <submittedName>
        <fullName evidence="2">Uncharacterized protein</fullName>
    </submittedName>
</protein>
<keyword evidence="1" id="KW-0472">Membrane</keyword>
<accession>A0AAD1UET6</accession>
<dbReference type="Proteomes" id="UP001295684">
    <property type="component" value="Unassembled WGS sequence"/>
</dbReference>
<evidence type="ECO:0000313" key="2">
    <source>
        <dbReference type="EMBL" id="CAI2367517.1"/>
    </source>
</evidence>
<organism evidence="2 3">
    <name type="scientific">Euplotes crassus</name>
    <dbReference type="NCBI Taxonomy" id="5936"/>
    <lineage>
        <taxon>Eukaryota</taxon>
        <taxon>Sar</taxon>
        <taxon>Alveolata</taxon>
        <taxon>Ciliophora</taxon>
        <taxon>Intramacronucleata</taxon>
        <taxon>Spirotrichea</taxon>
        <taxon>Hypotrichia</taxon>
        <taxon>Euplotida</taxon>
        <taxon>Euplotidae</taxon>
        <taxon>Moneuplotes</taxon>
    </lineage>
</organism>
<proteinExistence type="predicted"/>
<evidence type="ECO:0000313" key="3">
    <source>
        <dbReference type="Proteomes" id="UP001295684"/>
    </source>
</evidence>
<feature type="transmembrane region" description="Helical" evidence="1">
    <location>
        <begin position="63"/>
        <end position="83"/>
    </location>
</feature>
<gene>
    <name evidence="2" type="ORF">ECRASSUSDP1_LOCUS8804</name>
</gene>
<dbReference type="EMBL" id="CAMPGE010008627">
    <property type="protein sequence ID" value="CAI2367517.1"/>
    <property type="molecule type" value="Genomic_DNA"/>
</dbReference>
<sequence length="85" mass="9577">MLWISFIVIKRSSKGTRVFSSLEGSFNLSGFEEALILIALCNKLLISFCSLGCLIVLFGTETLNGSLCLMSFWMFISHEFPFLKK</sequence>
<keyword evidence="1" id="KW-1133">Transmembrane helix</keyword>
<evidence type="ECO:0000256" key="1">
    <source>
        <dbReference type="SAM" id="Phobius"/>
    </source>
</evidence>
<keyword evidence="3" id="KW-1185">Reference proteome</keyword>
<name>A0AAD1UET6_EUPCR</name>
<keyword evidence="1" id="KW-0812">Transmembrane</keyword>
<comment type="caution">
    <text evidence="2">The sequence shown here is derived from an EMBL/GenBank/DDBJ whole genome shotgun (WGS) entry which is preliminary data.</text>
</comment>
<reference evidence="2" key="1">
    <citation type="submission" date="2023-07" db="EMBL/GenBank/DDBJ databases">
        <authorList>
            <consortium name="AG Swart"/>
            <person name="Singh M."/>
            <person name="Singh A."/>
            <person name="Seah K."/>
            <person name="Emmerich C."/>
        </authorList>
    </citation>
    <scope>NUCLEOTIDE SEQUENCE</scope>
    <source>
        <strain evidence="2">DP1</strain>
    </source>
</reference>
<dbReference type="AlphaFoldDB" id="A0AAD1UET6"/>